<evidence type="ECO:0000256" key="1">
    <source>
        <dbReference type="ARBA" id="ARBA00023127"/>
    </source>
</evidence>
<keyword evidence="6" id="KW-1185">Reference proteome</keyword>
<dbReference type="InterPro" id="IPR031658">
    <property type="entry name" value="Cyclin_C_2"/>
</dbReference>
<sequence length="364" mass="41161">MLYPTSTQAKNWIFTTEKLKATRDDSHERAKKKFDNAATSAYILTLEEENQLLHHYKSKIIDIGTSLNLPEKVTATAIVYMNRFYLKNSVMEHNPRSIMASTVFLACKTEDNHLEIDYYSQSVKTPPADITNLEMIILESLEFNLIIYHSYRPLYGYLLNISENSGLYGPISFDSFWEHSKKLVQKSLFSDICFFYHPNLVALAILDLTCLANQGSSHTPQQTSNLLKSYMENKLFPNKSPEEHVNITNQINEIKQAILAIPDNPDVNILKEIDKKLRLLSKKAKKEPTSKAPKKKQKTSSTSTPTPNTADTTTTNIVIKSEPPTEQTTTTANTQINSITIKTETIETTETTVNTTPNDVTMQG</sequence>
<name>A0A8J4Q320_9MYCE</name>
<proteinExistence type="inferred from homology"/>
<feature type="region of interest" description="Disordered" evidence="3">
    <location>
        <begin position="281"/>
        <end position="334"/>
    </location>
</feature>
<dbReference type="CDD" id="cd20525">
    <property type="entry name" value="CYCLIN_CCNH_rpt2"/>
    <property type="match status" value="1"/>
</dbReference>
<comment type="caution">
    <text evidence="5">The sequence shown here is derived from an EMBL/GenBank/DDBJ whole genome shotgun (WGS) entry which is preliminary data.</text>
</comment>
<dbReference type="Gene3D" id="1.10.472.10">
    <property type="entry name" value="Cyclin-like"/>
    <property type="match status" value="2"/>
</dbReference>
<dbReference type="SUPFAM" id="SSF47954">
    <property type="entry name" value="Cyclin-like"/>
    <property type="match status" value="2"/>
</dbReference>
<dbReference type="Pfam" id="PF00134">
    <property type="entry name" value="Cyclin_N"/>
    <property type="match status" value="1"/>
</dbReference>
<gene>
    <name evidence="5" type="ORF">CYY_000363</name>
</gene>
<protein>
    <recommendedName>
        <fullName evidence="4">Cyclin-like domain-containing protein</fullName>
    </recommendedName>
</protein>
<evidence type="ECO:0000256" key="3">
    <source>
        <dbReference type="SAM" id="MobiDB-lite"/>
    </source>
</evidence>
<dbReference type="GO" id="GO:0016538">
    <property type="term" value="F:cyclin-dependent protein serine/threonine kinase regulator activity"/>
    <property type="evidence" value="ECO:0007669"/>
    <property type="project" value="InterPro"/>
</dbReference>
<evidence type="ECO:0000313" key="6">
    <source>
        <dbReference type="Proteomes" id="UP000695562"/>
    </source>
</evidence>
<accession>A0A8J4Q320</accession>
<dbReference type="SMART" id="SM00385">
    <property type="entry name" value="CYCLIN"/>
    <property type="match status" value="1"/>
</dbReference>
<organism evidence="5 6">
    <name type="scientific">Polysphondylium violaceum</name>
    <dbReference type="NCBI Taxonomy" id="133409"/>
    <lineage>
        <taxon>Eukaryota</taxon>
        <taxon>Amoebozoa</taxon>
        <taxon>Evosea</taxon>
        <taxon>Eumycetozoa</taxon>
        <taxon>Dictyostelia</taxon>
        <taxon>Dictyosteliales</taxon>
        <taxon>Dictyosteliaceae</taxon>
        <taxon>Polysphondylium</taxon>
    </lineage>
</organism>
<reference evidence="5" key="1">
    <citation type="submission" date="2020-01" db="EMBL/GenBank/DDBJ databases">
        <title>Development of genomics and gene disruption for Polysphondylium violaceum indicates a role for the polyketide synthase stlB in stalk morphogenesis.</title>
        <authorList>
            <person name="Narita B."/>
            <person name="Kawabe Y."/>
            <person name="Kin K."/>
            <person name="Saito T."/>
            <person name="Gibbs R."/>
            <person name="Kuspa A."/>
            <person name="Muzny D."/>
            <person name="Queller D."/>
            <person name="Richards S."/>
            <person name="Strassman J."/>
            <person name="Sucgang R."/>
            <person name="Worley K."/>
            <person name="Schaap P."/>
        </authorList>
    </citation>
    <scope>NUCLEOTIDE SEQUENCE</scope>
    <source>
        <strain evidence="5">QSvi11</strain>
    </source>
</reference>
<dbReference type="Proteomes" id="UP000695562">
    <property type="component" value="Unassembled WGS sequence"/>
</dbReference>
<evidence type="ECO:0000256" key="2">
    <source>
        <dbReference type="RuleBase" id="RU000383"/>
    </source>
</evidence>
<dbReference type="GO" id="GO:0006357">
    <property type="term" value="P:regulation of transcription by RNA polymerase II"/>
    <property type="evidence" value="ECO:0007669"/>
    <property type="project" value="InterPro"/>
</dbReference>
<dbReference type="EMBL" id="AJWJ01000006">
    <property type="protein sequence ID" value="KAF2078380.1"/>
    <property type="molecule type" value="Genomic_DNA"/>
</dbReference>
<evidence type="ECO:0000313" key="5">
    <source>
        <dbReference type="EMBL" id="KAF2078380.1"/>
    </source>
</evidence>
<dbReference type="PANTHER" id="PTHR10026">
    <property type="entry name" value="CYCLIN"/>
    <property type="match status" value="1"/>
</dbReference>
<dbReference type="InterPro" id="IPR013763">
    <property type="entry name" value="Cyclin-like_dom"/>
</dbReference>
<dbReference type="CDD" id="cd20524">
    <property type="entry name" value="CYCLIN_CCNH_rpt1"/>
    <property type="match status" value="1"/>
</dbReference>
<dbReference type="Pfam" id="PF16899">
    <property type="entry name" value="Cyclin_C_2"/>
    <property type="match status" value="1"/>
</dbReference>
<evidence type="ECO:0000259" key="4">
    <source>
        <dbReference type="SMART" id="SM00385"/>
    </source>
</evidence>
<dbReference type="InterPro" id="IPR043198">
    <property type="entry name" value="Cyclin/Ssn8"/>
</dbReference>
<feature type="compositionally biased region" description="Low complexity" evidence="3">
    <location>
        <begin position="299"/>
        <end position="334"/>
    </location>
</feature>
<comment type="similarity">
    <text evidence="2">Belongs to the cyclin family.</text>
</comment>
<dbReference type="AlphaFoldDB" id="A0A8J4Q320"/>
<dbReference type="InterPro" id="IPR036915">
    <property type="entry name" value="Cyclin-like_sf"/>
</dbReference>
<keyword evidence="1 2" id="KW-0195">Cyclin</keyword>
<dbReference type="InterPro" id="IPR006671">
    <property type="entry name" value="Cyclin_N"/>
</dbReference>
<dbReference type="OrthoDB" id="340962at2759"/>
<feature type="domain" description="Cyclin-like" evidence="4">
    <location>
        <begin position="58"/>
        <end position="139"/>
    </location>
</feature>